<dbReference type="GO" id="GO:0016020">
    <property type="term" value="C:membrane"/>
    <property type="evidence" value="ECO:0007669"/>
    <property type="project" value="UniProtKB-SubCell"/>
</dbReference>
<dbReference type="Gene3D" id="3.30.565.10">
    <property type="entry name" value="Histidine kinase-like ATPase, C-terminal domain"/>
    <property type="match status" value="1"/>
</dbReference>
<feature type="domain" description="HAMP" evidence="12">
    <location>
        <begin position="330"/>
        <end position="383"/>
    </location>
</feature>
<dbReference type="EMBL" id="RKHR01000003">
    <property type="protein sequence ID" value="ROS04859.1"/>
    <property type="molecule type" value="Genomic_DNA"/>
</dbReference>
<evidence type="ECO:0000256" key="9">
    <source>
        <dbReference type="SAM" id="Phobius"/>
    </source>
</evidence>
<dbReference type="PRINTS" id="PR00344">
    <property type="entry name" value="BCTRLSENSOR"/>
</dbReference>
<dbReference type="PROSITE" id="PS50885">
    <property type="entry name" value="HAMP"/>
    <property type="match status" value="1"/>
</dbReference>
<dbReference type="PROSITE" id="PS50109">
    <property type="entry name" value="HIS_KIN"/>
    <property type="match status" value="1"/>
</dbReference>
<evidence type="ECO:0000256" key="2">
    <source>
        <dbReference type="ARBA" id="ARBA00004370"/>
    </source>
</evidence>
<comment type="caution">
    <text evidence="13">The sequence shown here is derived from an EMBL/GenBank/DDBJ whole genome shotgun (WGS) entry which is preliminary data.</text>
</comment>
<dbReference type="FunFam" id="1.10.287.130:FF:000001">
    <property type="entry name" value="Two-component sensor histidine kinase"/>
    <property type="match status" value="1"/>
</dbReference>
<proteinExistence type="predicted"/>
<evidence type="ECO:0000259" key="10">
    <source>
        <dbReference type="PROSITE" id="PS50109"/>
    </source>
</evidence>
<evidence type="ECO:0000259" key="12">
    <source>
        <dbReference type="PROSITE" id="PS50885"/>
    </source>
</evidence>
<dbReference type="RefSeq" id="WP_123710822.1">
    <property type="nucleotide sequence ID" value="NZ_RKHR01000003.1"/>
</dbReference>
<dbReference type="Pfam" id="PF00512">
    <property type="entry name" value="HisKA"/>
    <property type="match status" value="1"/>
</dbReference>
<dbReference type="PANTHER" id="PTHR43047">
    <property type="entry name" value="TWO-COMPONENT HISTIDINE PROTEIN KINASE"/>
    <property type="match status" value="1"/>
</dbReference>
<dbReference type="CDD" id="cd12913">
    <property type="entry name" value="PDC1_MCP_like"/>
    <property type="match status" value="1"/>
</dbReference>
<dbReference type="SMART" id="SM00448">
    <property type="entry name" value="REC"/>
    <property type="match status" value="1"/>
</dbReference>
<keyword evidence="9" id="KW-0472">Membrane</keyword>
<dbReference type="CDD" id="cd16922">
    <property type="entry name" value="HATPase_EvgS-ArcB-TorS-like"/>
    <property type="match status" value="1"/>
</dbReference>
<dbReference type="CDD" id="cd12912">
    <property type="entry name" value="PDC2_MCP_like"/>
    <property type="match status" value="1"/>
</dbReference>
<evidence type="ECO:0000313" key="13">
    <source>
        <dbReference type="EMBL" id="ROS04859.1"/>
    </source>
</evidence>
<organism evidence="13 14">
    <name type="scientific">Sinobacterium caligoides</name>
    <dbReference type="NCBI Taxonomy" id="933926"/>
    <lineage>
        <taxon>Bacteria</taxon>
        <taxon>Pseudomonadati</taxon>
        <taxon>Pseudomonadota</taxon>
        <taxon>Gammaproteobacteria</taxon>
        <taxon>Cellvibrionales</taxon>
        <taxon>Spongiibacteraceae</taxon>
        <taxon>Sinobacterium</taxon>
    </lineage>
</organism>
<dbReference type="SUPFAM" id="SSF52172">
    <property type="entry name" value="CheY-like"/>
    <property type="match status" value="1"/>
</dbReference>
<keyword evidence="6 13" id="KW-0418">Kinase</keyword>
<dbReference type="InterPro" id="IPR011006">
    <property type="entry name" value="CheY-like_superfamily"/>
</dbReference>
<dbReference type="Pfam" id="PF22673">
    <property type="entry name" value="MCP-like_PDC_1"/>
    <property type="match status" value="1"/>
</dbReference>
<dbReference type="Pfam" id="PF02518">
    <property type="entry name" value="HATPase_c"/>
    <property type="match status" value="1"/>
</dbReference>
<dbReference type="PROSITE" id="PS50110">
    <property type="entry name" value="RESPONSE_REGULATORY"/>
    <property type="match status" value="1"/>
</dbReference>
<keyword evidence="5" id="KW-0808">Transferase</keyword>
<name>A0A3N2DZJ8_9GAMM</name>
<sequence length="862" mass="95968">MRLSIRNKMLFFIALPCTLIYLAALFFMLRSSWLQNYRSAEQQLRDSAESSADLFEQYITKSANIADTGASFVSIIDDLDEKELYNLLHANVANNPEVYGSAIAFEPGSYRRTNELFAPYVYRNNDGLAEMNISQDILDWYNDPKWEWWHLPKSEHTGVWTSPYFDDGAGNILMTTYSAPFYNRGLFWGVMTIDLDLQDLQKKISQLVPEGTQLAIITADTGQFVLSPNTDDIMVSNINEKLQQYSPDNADIIGRSLTAGGSGEMEVDGLLDANPSLIAYTPIKSTNWVLITATPVHHATAAFRDVLPLLVTPFVIALLLTNGTILLISRRLTGPLMLLRDNALAISEGELTPETNLPDTDDEIGDLSLAFKKMNTDLQENINRLSTEHAERLQAEESNRAKSEFLSNMSHELRTPLNGIMGYTQVMQRDGSANASQKKMLNSLLNCSEHLLSLINDVLDLSKIEAGSMEINNSSTDLHRLLNDVSDIIKVKAEDKALDFSIKVSPEVPRIIETDNRKLRQILINLLGNAIKFTSKGSVHLEVFEQPDNRLRLDVVDTGVGIHEEQQEKIFAPFTQMSAGKAAGGTGLGLSISKLLCEKMDGSLSVNSTPNVGSRFSIELPLSETLEEEIGAFSPLDDFTYAKLSSEPIDILIVDDRQTNREVLEYLLVNAGFNCSTANDGIEAISMINHKKFALVLMDIRMPNMNGIDAVKIIRRSKQHRLLPVLAITASVFPEFKDQASSVGFNGFIAKPFKAAELFEQIQRLCNVSYSNIYPTSPAPLSIALSEPQQSPRPDEQAIYLPPAWLEPLKQASAVNNITTVLSLSKKMMATPELRDAAIEIANLAESFEFEELMRRLQTHEK</sequence>
<evidence type="ECO:0000256" key="6">
    <source>
        <dbReference type="ARBA" id="ARBA00022777"/>
    </source>
</evidence>
<dbReference type="CDD" id="cd17546">
    <property type="entry name" value="REC_hyHK_CKI1_RcsC-like"/>
    <property type="match status" value="1"/>
</dbReference>
<dbReference type="InterPro" id="IPR001789">
    <property type="entry name" value="Sig_transdc_resp-reg_receiver"/>
</dbReference>
<evidence type="ECO:0000256" key="8">
    <source>
        <dbReference type="PROSITE-ProRule" id="PRU00169"/>
    </source>
</evidence>
<keyword evidence="9" id="KW-1133">Transmembrane helix</keyword>
<dbReference type="SUPFAM" id="SSF55874">
    <property type="entry name" value="ATPase domain of HSP90 chaperone/DNA topoisomerase II/histidine kinase"/>
    <property type="match status" value="1"/>
</dbReference>
<dbReference type="InterPro" id="IPR003660">
    <property type="entry name" value="HAMP_dom"/>
</dbReference>
<dbReference type="GO" id="GO:0000155">
    <property type="term" value="F:phosphorelay sensor kinase activity"/>
    <property type="evidence" value="ECO:0007669"/>
    <property type="project" value="InterPro"/>
</dbReference>
<evidence type="ECO:0000256" key="5">
    <source>
        <dbReference type="ARBA" id="ARBA00022679"/>
    </source>
</evidence>
<dbReference type="InterPro" id="IPR004358">
    <property type="entry name" value="Sig_transdc_His_kin-like_C"/>
</dbReference>
<evidence type="ECO:0000256" key="3">
    <source>
        <dbReference type="ARBA" id="ARBA00012438"/>
    </source>
</evidence>
<accession>A0A3N2DZJ8</accession>
<protein>
    <recommendedName>
        <fullName evidence="3">histidine kinase</fullName>
        <ecNumber evidence="3">2.7.13.3</ecNumber>
    </recommendedName>
</protein>
<dbReference type="InterPro" id="IPR036097">
    <property type="entry name" value="HisK_dim/P_sf"/>
</dbReference>
<reference evidence="13 14" key="1">
    <citation type="submission" date="2018-11" db="EMBL/GenBank/DDBJ databases">
        <title>Genomic Encyclopedia of Type Strains, Phase IV (KMG-IV): sequencing the most valuable type-strain genomes for metagenomic binning, comparative biology and taxonomic classification.</title>
        <authorList>
            <person name="Goeker M."/>
        </authorList>
    </citation>
    <scope>NUCLEOTIDE SEQUENCE [LARGE SCALE GENOMIC DNA]</scope>
    <source>
        <strain evidence="13 14">DSM 100316</strain>
    </source>
</reference>
<keyword evidence="7" id="KW-0902">Two-component regulatory system</keyword>
<keyword evidence="4 8" id="KW-0597">Phosphoprotein</keyword>
<dbReference type="Gene3D" id="3.40.50.2300">
    <property type="match status" value="1"/>
</dbReference>
<evidence type="ECO:0000256" key="7">
    <source>
        <dbReference type="ARBA" id="ARBA00023012"/>
    </source>
</evidence>
<comment type="subcellular location">
    <subcellularLocation>
        <location evidence="2">Membrane</location>
    </subcellularLocation>
</comment>
<dbReference type="SUPFAM" id="SSF158472">
    <property type="entry name" value="HAMP domain-like"/>
    <property type="match status" value="1"/>
</dbReference>
<dbReference type="InterPro" id="IPR003594">
    <property type="entry name" value="HATPase_dom"/>
</dbReference>
<comment type="catalytic activity">
    <reaction evidence="1">
        <text>ATP + protein L-histidine = ADP + protein N-phospho-L-histidine.</text>
        <dbReference type="EC" id="2.7.13.3"/>
    </reaction>
</comment>
<dbReference type="OrthoDB" id="6187449at2"/>
<dbReference type="SMART" id="SM00387">
    <property type="entry name" value="HATPase_c"/>
    <property type="match status" value="1"/>
</dbReference>
<gene>
    <name evidence="13" type="ORF">EDC56_0373</name>
</gene>
<feature type="modified residue" description="4-aspartylphosphate" evidence="8">
    <location>
        <position position="699"/>
    </location>
</feature>
<dbReference type="AlphaFoldDB" id="A0A3N2DZJ8"/>
<dbReference type="Gene3D" id="6.10.340.10">
    <property type="match status" value="1"/>
</dbReference>
<evidence type="ECO:0000259" key="11">
    <source>
        <dbReference type="PROSITE" id="PS50110"/>
    </source>
</evidence>
<keyword evidence="9" id="KW-0812">Transmembrane</keyword>
<dbReference type="Proteomes" id="UP000275394">
    <property type="component" value="Unassembled WGS sequence"/>
</dbReference>
<dbReference type="SUPFAM" id="SSF47384">
    <property type="entry name" value="Homodimeric domain of signal transducing histidine kinase"/>
    <property type="match status" value="1"/>
</dbReference>
<keyword evidence="14" id="KW-1185">Reference proteome</keyword>
<feature type="domain" description="Histidine kinase" evidence="10">
    <location>
        <begin position="408"/>
        <end position="624"/>
    </location>
</feature>
<dbReference type="InterPro" id="IPR005467">
    <property type="entry name" value="His_kinase_dom"/>
</dbReference>
<feature type="transmembrane region" description="Helical" evidence="9">
    <location>
        <begin position="306"/>
        <end position="328"/>
    </location>
</feature>
<dbReference type="EC" id="2.7.13.3" evidence="3"/>
<dbReference type="Pfam" id="PF00072">
    <property type="entry name" value="Response_reg"/>
    <property type="match status" value="1"/>
</dbReference>
<dbReference type="SMART" id="SM00304">
    <property type="entry name" value="HAMP"/>
    <property type="match status" value="1"/>
</dbReference>
<dbReference type="Gene3D" id="3.30.450.20">
    <property type="entry name" value="PAS domain"/>
    <property type="match status" value="1"/>
</dbReference>
<feature type="domain" description="Response regulatory" evidence="11">
    <location>
        <begin position="650"/>
        <end position="766"/>
    </location>
</feature>
<evidence type="ECO:0000256" key="1">
    <source>
        <dbReference type="ARBA" id="ARBA00000085"/>
    </source>
</evidence>
<dbReference type="SMART" id="SM00388">
    <property type="entry name" value="HisKA"/>
    <property type="match status" value="1"/>
</dbReference>
<dbReference type="CDD" id="cd06225">
    <property type="entry name" value="HAMP"/>
    <property type="match status" value="1"/>
</dbReference>
<evidence type="ECO:0000256" key="4">
    <source>
        <dbReference type="ARBA" id="ARBA00022553"/>
    </source>
</evidence>
<dbReference type="FunFam" id="3.30.565.10:FF:000010">
    <property type="entry name" value="Sensor histidine kinase RcsC"/>
    <property type="match status" value="1"/>
</dbReference>
<dbReference type="Gene3D" id="1.10.287.130">
    <property type="match status" value="1"/>
</dbReference>
<dbReference type="InterPro" id="IPR003661">
    <property type="entry name" value="HisK_dim/P_dom"/>
</dbReference>
<evidence type="ECO:0000313" key="14">
    <source>
        <dbReference type="Proteomes" id="UP000275394"/>
    </source>
</evidence>
<dbReference type="InterPro" id="IPR036890">
    <property type="entry name" value="HATPase_C_sf"/>
</dbReference>
<dbReference type="CDD" id="cd00082">
    <property type="entry name" value="HisKA"/>
    <property type="match status" value="1"/>
</dbReference>